<dbReference type="GO" id="GO:0046872">
    <property type="term" value="F:metal ion binding"/>
    <property type="evidence" value="ECO:0007669"/>
    <property type="project" value="InterPro"/>
</dbReference>
<reference evidence="4 5" key="1">
    <citation type="journal article" date="2009" name="Appl. Environ. Microbiol.">
        <title>Genomic analysis of 'Elusimicrobium minutum,' the first cultivated representative of the phylum 'Elusimicrobia' (formerly termite group 1).</title>
        <authorList>
            <person name="Herlemann D.P.R."/>
            <person name="Geissinger O."/>
            <person name="Ikeda-Ohtsubo W."/>
            <person name="Kunin V."/>
            <person name="Sun H."/>
            <person name="Lapidus A."/>
            <person name="Hugenholtz P."/>
            <person name="Brune A."/>
        </authorList>
    </citation>
    <scope>NUCLEOTIDE SEQUENCE [LARGE SCALE GENOMIC DNA]</scope>
    <source>
        <strain evidence="4 5">Pei191</strain>
    </source>
</reference>
<protein>
    <submittedName>
        <fullName evidence="4">Rubredoxin:oxygen oxidoreductase Roo</fullName>
    </submittedName>
</protein>
<organism evidence="4 5">
    <name type="scientific">Elusimicrobium minutum (strain Pei191)</name>
    <dbReference type="NCBI Taxonomy" id="445932"/>
    <lineage>
        <taxon>Bacteria</taxon>
        <taxon>Pseudomonadati</taxon>
        <taxon>Elusimicrobiota</taxon>
        <taxon>Elusimicrobia</taxon>
        <taxon>Elusimicrobiales</taxon>
        <taxon>Elusimicrobiaceae</taxon>
        <taxon>Elusimicrobium</taxon>
    </lineage>
</organism>
<accession>B2KAN4</accession>
<proteinExistence type="inferred from homology"/>
<dbReference type="InterPro" id="IPR001226">
    <property type="entry name" value="Flavodoxin_CS"/>
</dbReference>
<dbReference type="OrthoDB" id="9807946at2"/>
<dbReference type="GO" id="GO:0010181">
    <property type="term" value="F:FMN binding"/>
    <property type="evidence" value="ECO:0007669"/>
    <property type="project" value="InterPro"/>
</dbReference>
<dbReference type="InterPro" id="IPR008254">
    <property type="entry name" value="Flavodoxin/NO_synth"/>
</dbReference>
<evidence type="ECO:0000256" key="2">
    <source>
        <dbReference type="ARBA" id="ARBA00007121"/>
    </source>
</evidence>
<evidence type="ECO:0000313" key="5">
    <source>
        <dbReference type="Proteomes" id="UP000001029"/>
    </source>
</evidence>
<comment type="similarity">
    <text evidence="2">In the N-terminal section; belongs to the zinc metallo-hydrolase group 3 family.</text>
</comment>
<evidence type="ECO:0000313" key="4">
    <source>
        <dbReference type="EMBL" id="ACC97580.1"/>
    </source>
</evidence>
<dbReference type="Gene3D" id="3.60.15.10">
    <property type="entry name" value="Ribonuclease Z/Hydroxyacylglutathione hydrolase-like"/>
    <property type="match status" value="1"/>
</dbReference>
<dbReference type="SUPFAM" id="SSF52218">
    <property type="entry name" value="Flavoproteins"/>
    <property type="match status" value="1"/>
</dbReference>
<dbReference type="InterPro" id="IPR036866">
    <property type="entry name" value="RibonucZ/Hydroxyglut_hydro"/>
</dbReference>
<gene>
    <name evidence="4" type="ordered locus">Emin_0012</name>
</gene>
<dbReference type="InterPro" id="IPR029039">
    <property type="entry name" value="Flavoprotein-like_sf"/>
</dbReference>
<dbReference type="Pfam" id="PF19583">
    <property type="entry name" value="ODP"/>
    <property type="match status" value="1"/>
</dbReference>
<dbReference type="SUPFAM" id="SSF56281">
    <property type="entry name" value="Metallo-hydrolase/oxidoreductase"/>
    <property type="match status" value="1"/>
</dbReference>
<feature type="domain" description="Flavodoxin-like" evidence="3">
    <location>
        <begin position="253"/>
        <end position="391"/>
    </location>
</feature>
<sequence>MKAIKISEKVYWVGAIDWNLRDFHGYSTKRGTTYNAYLVLGEKPTLIDTVKEHFYDEMMSRISSVIDPKKIKIIISNHAEMDHSGALPKTVAAIKPEEVYASTMGLKNIDLQLHENLKIKTVKTGDSIDIGGDKITFYESRMLHWPDSMVSLLEGEGVLFSNDIFGMHYATSKLFDDENDEKDWIYECVKYYANIITPYSDIALKFLDFAGASGLLGKVKMIAPDHGFIWRKDIGKIVDLYKRFATQKFTNKAVIVYDSMWGSTNKLAEAIAEGLRQGGTKVKVMFLHSEHRSDVVTELLDSGALILGSPVMNSNLFPSLGDALFYIKGMRFKNLIGAAFGSYGWAPAPIDSLTKELEDMKIEIVEPALKINFVPTEEDLKKAEEFGLRISQKLAEKMND</sequence>
<dbReference type="STRING" id="445932.Emin_0012"/>
<dbReference type="Proteomes" id="UP000001029">
    <property type="component" value="Chromosome"/>
</dbReference>
<comment type="cofactor">
    <cofactor evidence="1">
        <name>FMN</name>
        <dbReference type="ChEBI" id="CHEBI:58210"/>
    </cofactor>
</comment>
<name>B2KAN4_ELUMP</name>
<dbReference type="RefSeq" id="WP_012414195.1">
    <property type="nucleotide sequence ID" value="NC_010644.1"/>
</dbReference>
<dbReference type="SMART" id="SM00849">
    <property type="entry name" value="Lactamase_B"/>
    <property type="match status" value="1"/>
</dbReference>
<dbReference type="GO" id="GO:0009055">
    <property type="term" value="F:electron transfer activity"/>
    <property type="evidence" value="ECO:0007669"/>
    <property type="project" value="InterPro"/>
</dbReference>
<dbReference type="AlphaFoldDB" id="B2KAN4"/>
<dbReference type="PROSITE" id="PS50902">
    <property type="entry name" value="FLAVODOXIN_LIKE"/>
    <property type="match status" value="1"/>
</dbReference>
<dbReference type="KEGG" id="emi:Emin_0012"/>
<dbReference type="CDD" id="cd07709">
    <property type="entry name" value="flavodiiron_proteins_MBL-fold"/>
    <property type="match status" value="1"/>
</dbReference>
<keyword evidence="5" id="KW-1185">Reference proteome</keyword>
<dbReference type="PROSITE" id="PS00201">
    <property type="entry name" value="FLAVODOXIN"/>
    <property type="match status" value="1"/>
</dbReference>
<dbReference type="Pfam" id="PF00258">
    <property type="entry name" value="Flavodoxin_1"/>
    <property type="match status" value="1"/>
</dbReference>
<dbReference type="EMBL" id="CP001055">
    <property type="protein sequence ID" value="ACC97580.1"/>
    <property type="molecule type" value="Genomic_DNA"/>
</dbReference>
<evidence type="ECO:0000256" key="1">
    <source>
        <dbReference type="ARBA" id="ARBA00001917"/>
    </source>
</evidence>
<evidence type="ECO:0000259" key="3">
    <source>
        <dbReference type="PROSITE" id="PS50902"/>
    </source>
</evidence>
<dbReference type="HOGENOM" id="CLU_017490_0_0_0"/>
<dbReference type="Gene3D" id="3.40.50.360">
    <property type="match status" value="1"/>
</dbReference>
<dbReference type="InterPro" id="IPR016440">
    <property type="entry name" value="Rubredoxin-O_OxRdtase"/>
</dbReference>
<dbReference type="PIRSF" id="PIRSF005243">
    <property type="entry name" value="ROO"/>
    <property type="match status" value="1"/>
</dbReference>
<dbReference type="PANTHER" id="PTHR43717">
    <property type="entry name" value="ANAEROBIC NITRIC OXIDE REDUCTASE FLAVORUBREDOXIN"/>
    <property type="match status" value="1"/>
</dbReference>
<dbReference type="PANTHER" id="PTHR43717:SF1">
    <property type="entry name" value="ANAEROBIC NITRIC OXIDE REDUCTASE FLAVORUBREDOXIN"/>
    <property type="match status" value="1"/>
</dbReference>
<dbReference type="InterPro" id="IPR045761">
    <property type="entry name" value="ODP_dom"/>
</dbReference>
<dbReference type="InterPro" id="IPR001279">
    <property type="entry name" value="Metallo-B-lactamas"/>
</dbReference>
<dbReference type="GO" id="GO:0016491">
    <property type="term" value="F:oxidoreductase activity"/>
    <property type="evidence" value="ECO:0007669"/>
    <property type="project" value="InterPro"/>
</dbReference>